<proteinExistence type="predicted"/>
<name>A0ABV9S2E1_9PSEU</name>
<reference evidence="2" key="1">
    <citation type="journal article" date="2019" name="Int. J. Syst. Evol. Microbiol.">
        <title>The Global Catalogue of Microorganisms (GCM) 10K type strain sequencing project: providing services to taxonomists for standard genome sequencing and annotation.</title>
        <authorList>
            <consortium name="The Broad Institute Genomics Platform"/>
            <consortium name="The Broad Institute Genome Sequencing Center for Infectious Disease"/>
            <person name="Wu L."/>
            <person name="Ma J."/>
        </authorList>
    </citation>
    <scope>NUCLEOTIDE SEQUENCE [LARGE SCALE GENOMIC DNA]</scope>
    <source>
        <strain evidence="2">ZS-22-S1</strain>
    </source>
</reference>
<gene>
    <name evidence="1" type="ORF">ACFPCV_13965</name>
</gene>
<dbReference type="EMBL" id="JBHSIS010000006">
    <property type="protein sequence ID" value="MFC4854612.1"/>
    <property type="molecule type" value="Genomic_DNA"/>
</dbReference>
<sequence length="99" mass="10680">MTEDPKRAALCGGDEFTELVAEMVADEAPRLFAVVQELGEREDGRIAAWGMAFDDHADVVRHGGGSWLSVSSPDRACRLLGCGPDITARLVWVTPPTPE</sequence>
<dbReference type="Proteomes" id="UP001595859">
    <property type="component" value="Unassembled WGS sequence"/>
</dbReference>
<dbReference type="RefSeq" id="WP_378056543.1">
    <property type="nucleotide sequence ID" value="NZ_JBHSIS010000006.1"/>
</dbReference>
<organism evidence="1 2">
    <name type="scientific">Actinophytocola glycyrrhizae</name>
    <dbReference type="NCBI Taxonomy" id="2044873"/>
    <lineage>
        <taxon>Bacteria</taxon>
        <taxon>Bacillati</taxon>
        <taxon>Actinomycetota</taxon>
        <taxon>Actinomycetes</taxon>
        <taxon>Pseudonocardiales</taxon>
        <taxon>Pseudonocardiaceae</taxon>
    </lineage>
</organism>
<evidence type="ECO:0000313" key="1">
    <source>
        <dbReference type="EMBL" id="MFC4854612.1"/>
    </source>
</evidence>
<accession>A0ABV9S2E1</accession>
<evidence type="ECO:0000313" key="2">
    <source>
        <dbReference type="Proteomes" id="UP001595859"/>
    </source>
</evidence>
<keyword evidence="2" id="KW-1185">Reference proteome</keyword>
<comment type="caution">
    <text evidence="1">The sequence shown here is derived from an EMBL/GenBank/DDBJ whole genome shotgun (WGS) entry which is preliminary data.</text>
</comment>
<protein>
    <submittedName>
        <fullName evidence="1">Uncharacterized protein</fullName>
    </submittedName>
</protein>